<protein>
    <recommendedName>
        <fullName evidence="3">DUF4275 domain-containing protein</fullName>
    </recommendedName>
</protein>
<dbReference type="RefSeq" id="WP_006212433.1">
    <property type="nucleotide sequence ID" value="NZ_ADHJ01000048.1"/>
</dbReference>
<dbReference type="KEGG" id="pvo:PVOR_28589"/>
<accession>A0A2R9SN64</accession>
<dbReference type="Pfam" id="PF14101">
    <property type="entry name" value="DUF4275"/>
    <property type="match status" value="1"/>
</dbReference>
<keyword evidence="2" id="KW-1185">Reference proteome</keyword>
<evidence type="ECO:0000313" key="1">
    <source>
        <dbReference type="EMBL" id="EFU38788.1"/>
    </source>
</evidence>
<dbReference type="InterPro" id="IPR025454">
    <property type="entry name" value="DUF4275"/>
</dbReference>
<dbReference type="EMBL" id="ADHJ01000048">
    <property type="protein sequence ID" value="EFU38788.1"/>
    <property type="molecule type" value="Genomic_DNA"/>
</dbReference>
<dbReference type="AlphaFoldDB" id="A0A2R9SN64"/>
<comment type="caution">
    <text evidence="1">The sequence shown here is derived from an EMBL/GenBank/DDBJ whole genome shotgun (WGS) entry which is preliminary data.</text>
</comment>
<name>A0A2R9SN64_9BACL</name>
<gene>
    <name evidence="1" type="ORF">PVOR_28589</name>
</gene>
<reference evidence="1 2" key="1">
    <citation type="journal article" date="2010" name="BMC Genomics">
        <title>Genome sequence of the pattern forming Paenibacillus vortex bacterium reveals potential for thriving in complex environments.</title>
        <authorList>
            <person name="Sirota-Madi A."/>
            <person name="Olender T."/>
            <person name="Helman Y."/>
            <person name="Ingham C."/>
            <person name="Brainis I."/>
            <person name="Roth D."/>
            <person name="Hagi E."/>
            <person name="Brodsky L."/>
            <person name="Leshkowitz D."/>
            <person name="Galatenko V."/>
            <person name="Nikolaev V."/>
            <person name="Mugasimangalam R.C."/>
            <person name="Bransburg-Zabary S."/>
            <person name="Gutnick D.L."/>
            <person name="Lancet D."/>
            <person name="Ben-Jacob E."/>
        </authorList>
    </citation>
    <scope>NUCLEOTIDE SEQUENCE [LARGE SCALE GENOMIC DNA]</scope>
    <source>
        <strain evidence="1 2">V453</strain>
    </source>
</reference>
<evidence type="ECO:0008006" key="3">
    <source>
        <dbReference type="Google" id="ProtNLM"/>
    </source>
</evidence>
<evidence type="ECO:0000313" key="2">
    <source>
        <dbReference type="Proteomes" id="UP000003094"/>
    </source>
</evidence>
<sequence length="171" mass="20562">MDSSNYRNEINQMLDSLPEEELRKVFWFVNVTLGKHLYNKNLLDKGVVILELIEEAKEIIDLWDRAFAKNISDEIKKEIHYHQYKWHIFSYKKKECLEGEAARDAFDILTKNELYVMYQNSPDIVFEYKNAKDVVSANFDSEQDIYIFDKSFKWTYVHTHESMCGPYFYKK</sequence>
<organism evidence="1 2">
    <name type="scientific">Paenibacillus vortex V453</name>
    <dbReference type="NCBI Taxonomy" id="715225"/>
    <lineage>
        <taxon>Bacteria</taxon>
        <taxon>Bacillati</taxon>
        <taxon>Bacillota</taxon>
        <taxon>Bacilli</taxon>
        <taxon>Bacillales</taxon>
        <taxon>Paenibacillaceae</taxon>
        <taxon>Paenibacillus</taxon>
    </lineage>
</organism>
<proteinExistence type="predicted"/>
<dbReference type="Proteomes" id="UP000003094">
    <property type="component" value="Unassembled WGS sequence"/>
</dbReference>